<dbReference type="PANTHER" id="PTHR18871">
    <property type="entry name" value="CENTROSOMAL PROTEIN OF 112 KDA"/>
    <property type="match status" value="1"/>
</dbReference>
<evidence type="ECO:0000259" key="3">
    <source>
        <dbReference type="Pfam" id="PF14846"/>
    </source>
</evidence>
<evidence type="ECO:0000313" key="5">
    <source>
        <dbReference type="Proteomes" id="UP001057375"/>
    </source>
</evidence>
<gene>
    <name evidence="4" type="ORF">ADUPG1_011494</name>
</gene>
<dbReference type="EMBL" id="BQXS01012050">
    <property type="protein sequence ID" value="GKT19395.1"/>
    <property type="molecule type" value="Genomic_DNA"/>
</dbReference>
<dbReference type="InterPro" id="IPR055310">
    <property type="entry name" value="CEP112"/>
</dbReference>
<evidence type="ECO:0000256" key="2">
    <source>
        <dbReference type="SAM" id="MobiDB-lite"/>
    </source>
</evidence>
<sequence>MSRLDELFNDILFEIERNYVILTTRQRIFVEKWVEKLSEPQPLISWKRNRNLYGKLLLFFVKNKNLQEPFNKLPRDGDLGRPPAHLMIYVDSKNKKFLKSKSQTRRDSSKMIHDRPSSVTHIHTPMKRFHSSVTQSSPHIHDVSPQMSISQPTHRYTIKAHQPPQDMPPLQGKTSGVIEEDHLRGRIVHSTAASSLSLSTLDTPKSKPPQLSDSHGSSEVVPTLPQCMKELELVRKEKEKMEADMKQLQQENRSLIHKLKNLEEKMKKWQELEDQRKIFDEEEEAPNVIPPIAGETNEDESLSDHFPSSGSDEPIPRTLSEASHVRSAASLAADAMQVATTSAAASLKPIQKTRIVLQKEEPARDTDRLLDPVGLSLSDVLFQEQKARFALNEKESSKYTLKSAEIEPQPSIHEEKKQSEKFKVSSDIFSRSRLSLSSIQQPEISIKNEGDQLLKDLEEYHNMTAKYVFGL</sequence>
<dbReference type="InterPro" id="IPR027831">
    <property type="entry name" value="DUF4485"/>
</dbReference>
<feature type="region of interest" description="Disordered" evidence="2">
    <location>
        <begin position="198"/>
        <end position="221"/>
    </location>
</feature>
<dbReference type="PANTHER" id="PTHR18871:SF2">
    <property type="entry name" value="CENTROSOMAL PROTEIN OF 112 KDA"/>
    <property type="match status" value="1"/>
</dbReference>
<name>A0ABQ5JVW7_9EUKA</name>
<dbReference type="Proteomes" id="UP001057375">
    <property type="component" value="Unassembled WGS sequence"/>
</dbReference>
<comment type="caution">
    <text evidence="4">The sequence shown here is derived from an EMBL/GenBank/DDBJ whole genome shotgun (WGS) entry which is preliminary data.</text>
</comment>
<feature type="coiled-coil region" evidence="1">
    <location>
        <begin position="224"/>
        <end position="282"/>
    </location>
</feature>
<evidence type="ECO:0000313" key="4">
    <source>
        <dbReference type="EMBL" id="GKT19395.1"/>
    </source>
</evidence>
<dbReference type="Pfam" id="PF14846">
    <property type="entry name" value="DUF4485"/>
    <property type="match status" value="1"/>
</dbReference>
<accession>A0ABQ5JVW7</accession>
<keyword evidence="1" id="KW-0175">Coiled coil</keyword>
<evidence type="ECO:0000256" key="1">
    <source>
        <dbReference type="SAM" id="Coils"/>
    </source>
</evidence>
<feature type="region of interest" description="Disordered" evidence="2">
    <location>
        <begin position="282"/>
        <end position="315"/>
    </location>
</feature>
<keyword evidence="5" id="KW-1185">Reference proteome</keyword>
<protein>
    <recommendedName>
        <fullName evidence="3">DUF4485 domain-containing protein</fullName>
    </recommendedName>
</protein>
<feature type="domain" description="DUF4485" evidence="3">
    <location>
        <begin position="4"/>
        <end position="80"/>
    </location>
</feature>
<proteinExistence type="predicted"/>
<organism evidence="4 5">
    <name type="scientific">Aduncisulcus paluster</name>
    <dbReference type="NCBI Taxonomy" id="2918883"/>
    <lineage>
        <taxon>Eukaryota</taxon>
        <taxon>Metamonada</taxon>
        <taxon>Carpediemonas-like organisms</taxon>
        <taxon>Aduncisulcus</taxon>
    </lineage>
</organism>
<reference evidence="4" key="1">
    <citation type="submission" date="2022-03" db="EMBL/GenBank/DDBJ databases">
        <title>Draft genome sequence of Aduncisulcus paluster, a free-living microaerophilic Fornicata.</title>
        <authorList>
            <person name="Yuyama I."/>
            <person name="Kume K."/>
            <person name="Tamura T."/>
            <person name="Inagaki Y."/>
            <person name="Hashimoto T."/>
        </authorList>
    </citation>
    <scope>NUCLEOTIDE SEQUENCE</scope>
    <source>
        <strain evidence="4">NY0171</strain>
    </source>
</reference>